<keyword evidence="2" id="KW-1185">Reference proteome</keyword>
<reference evidence="1 2" key="1">
    <citation type="journal article" date="2018" name="New Phytol.">
        <title>Phylogenomics of Endogonaceae and evolution of mycorrhizas within Mucoromycota.</title>
        <authorList>
            <person name="Chang Y."/>
            <person name="Desiro A."/>
            <person name="Na H."/>
            <person name="Sandor L."/>
            <person name="Lipzen A."/>
            <person name="Clum A."/>
            <person name="Barry K."/>
            <person name="Grigoriev I.V."/>
            <person name="Martin F.M."/>
            <person name="Stajich J.E."/>
            <person name="Smith M.E."/>
            <person name="Bonito G."/>
            <person name="Spatafora J.W."/>
        </authorList>
    </citation>
    <scope>NUCLEOTIDE SEQUENCE [LARGE SCALE GENOMIC DNA]</scope>
    <source>
        <strain evidence="1 2">GMNB39</strain>
    </source>
</reference>
<accession>A0A433DLY5</accession>
<name>A0A433DLY5_9FUNG</name>
<protein>
    <submittedName>
        <fullName evidence="1">Uncharacterized protein</fullName>
    </submittedName>
</protein>
<organism evidence="1 2">
    <name type="scientific">Jimgerdemannia flammicorona</name>
    <dbReference type="NCBI Taxonomy" id="994334"/>
    <lineage>
        <taxon>Eukaryota</taxon>
        <taxon>Fungi</taxon>
        <taxon>Fungi incertae sedis</taxon>
        <taxon>Mucoromycota</taxon>
        <taxon>Mucoromycotina</taxon>
        <taxon>Endogonomycetes</taxon>
        <taxon>Endogonales</taxon>
        <taxon>Endogonaceae</taxon>
        <taxon>Jimgerdemannia</taxon>
    </lineage>
</organism>
<dbReference type="EMBL" id="RBNI01000397">
    <property type="protein sequence ID" value="RUP51849.1"/>
    <property type="molecule type" value="Genomic_DNA"/>
</dbReference>
<dbReference type="Proteomes" id="UP000268093">
    <property type="component" value="Unassembled WGS sequence"/>
</dbReference>
<comment type="caution">
    <text evidence="1">The sequence shown here is derived from an EMBL/GenBank/DDBJ whole genome shotgun (WGS) entry which is preliminary data.</text>
</comment>
<evidence type="ECO:0000313" key="2">
    <source>
        <dbReference type="Proteomes" id="UP000268093"/>
    </source>
</evidence>
<evidence type="ECO:0000313" key="1">
    <source>
        <dbReference type="EMBL" id="RUP51849.1"/>
    </source>
</evidence>
<sequence length="106" mass="11901">MSSSPETLALLFIHFGYQAMRCSKDKRSTLYEWKIFLEITLRQNAAAIPQITDLRPVVVQISSINSECPPMTLKPHPAPLMRKGNSFEGVRLRLFGCNVAVKQLGP</sequence>
<dbReference type="AlphaFoldDB" id="A0A433DLY5"/>
<proteinExistence type="predicted"/>
<gene>
    <name evidence="1" type="ORF">BC936DRAFT_145187</name>
</gene>